<reference evidence="4 5" key="1">
    <citation type="journal article" date="2024" name="Chem. Sci.">
        <title>Discovery of megapolipeptins by genome mining of a Burkholderiales bacteria collection.</title>
        <authorList>
            <person name="Paulo B.S."/>
            <person name="Recchia M.J.J."/>
            <person name="Lee S."/>
            <person name="Fergusson C.H."/>
            <person name="Romanowski S.B."/>
            <person name="Hernandez A."/>
            <person name="Krull N."/>
            <person name="Liu D.Y."/>
            <person name="Cavanagh H."/>
            <person name="Bos A."/>
            <person name="Gray C.A."/>
            <person name="Murphy B.T."/>
            <person name="Linington R.G."/>
            <person name="Eustaquio A.S."/>
        </authorList>
    </citation>
    <scope>NUCLEOTIDE SEQUENCE [LARGE SCALE GENOMIC DNA]</scope>
    <source>
        <strain evidence="4 5">RL16-012-BIC-B</strain>
    </source>
</reference>
<gene>
    <name evidence="4" type="ORF">PQR66_13830</name>
</gene>
<dbReference type="InterPro" id="IPR001303">
    <property type="entry name" value="Aldolase_II/adducin_N"/>
</dbReference>
<sequence length="214" mass="23658">MNHNDIQKRQAIIDACRRMNALGINQGTSGNISVREPDGMLITPTSMPYDAMTPEDIVYMTLDGECQGTRQPSSEWRFHLDILLARPDVNAVVHAHPPYSTSLSILEQRIPPIHYMVAVAGGSDIRCAPYATFGTDELSANAVAALQDRKACLLAHHGMIATGTSLEKAMWLAVEVETLARQYLTCLQITEPPLLSEQEIERVISRMANYGHQD</sequence>
<proteinExistence type="predicted"/>
<accession>A0ABW8ZLQ2</accession>
<organism evidence="4 5">
    <name type="scientific">Paraburkholderia agricolaris</name>
    <dbReference type="NCBI Taxonomy" id="2152888"/>
    <lineage>
        <taxon>Bacteria</taxon>
        <taxon>Pseudomonadati</taxon>
        <taxon>Pseudomonadota</taxon>
        <taxon>Betaproteobacteria</taxon>
        <taxon>Burkholderiales</taxon>
        <taxon>Burkholderiaceae</taxon>
        <taxon>Paraburkholderia</taxon>
    </lineage>
</organism>
<name>A0ABW8ZLQ2_9BURK</name>
<evidence type="ECO:0000259" key="3">
    <source>
        <dbReference type="SMART" id="SM01007"/>
    </source>
</evidence>
<dbReference type="GO" id="GO:0008738">
    <property type="term" value="F:L-fuculose-phosphate aldolase activity"/>
    <property type="evidence" value="ECO:0007669"/>
    <property type="project" value="UniProtKB-EC"/>
</dbReference>
<dbReference type="RefSeq" id="WP_153139152.1">
    <property type="nucleotide sequence ID" value="NZ_JAQQFH010000007.1"/>
</dbReference>
<dbReference type="SUPFAM" id="SSF53639">
    <property type="entry name" value="AraD/HMP-PK domain-like"/>
    <property type="match status" value="1"/>
</dbReference>
<feature type="domain" description="Class II aldolase/adducin N-terminal" evidence="3">
    <location>
        <begin position="10"/>
        <end position="184"/>
    </location>
</feature>
<dbReference type="PANTHER" id="PTHR22789:SF0">
    <property type="entry name" value="3-OXO-TETRONATE 4-PHOSPHATE DECARBOXYLASE-RELATED"/>
    <property type="match status" value="1"/>
</dbReference>
<dbReference type="Gene3D" id="3.40.225.10">
    <property type="entry name" value="Class II aldolase/adducin N-terminal domain"/>
    <property type="match status" value="1"/>
</dbReference>
<dbReference type="PANTHER" id="PTHR22789">
    <property type="entry name" value="FUCULOSE PHOSPHATE ALDOLASE"/>
    <property type="match status" value="1"/>
</dbReference>
<evidence type="ECO:0000313" key="5">
    <source>
        <dbReference type="Proteomes" id="UP001629249"/>
    </source>
</evidence>
<evidence type="ECO:0000313" key="4">
    <source>
        <dbReference type="EMBL" id="MFL9884119.1"/>
    </source>
</evidence>
<evidence type="ECO:0000256" key="1">
    <source>
        <dbReference type="ARBA" id="ARBA00022723"/>
    </source>
</evidence>
<dbReference type="EC" id="4.1.2.17" evidence="4"/>
<keyword evidence="5" id="KW-1185">Reference proteome</keyword>
<keyword evidence="1" id="KW-0479">Metal-binding</keyword>
<dbReference type="InterPro" id="IPR036409">
    <property type="entry name" value="Aldolase_II/adducin_N_sf"/>
</dbReference>
<dbReference type="Pfam" id="PF00596">
    <property type="entry name" value="Aldolase_II"/>
    <property type="match status" value="1"/>
</dbReference>
<dbReference type="InterPro" id="IPR050197">
    <property type="entry name" value="Aldolase_class_II_sugar_metab"/>
</dbReference>
<protein>
    <submittedName>
        <fullName evidence="4">L-fuculose-phosphate aldolase</fullName>
        <ecNumber evidence="4">4.1.2.17</ecNumber>
    </submittedName>
</protein>
<dbReference type="SMART" id="SM01007">
    <property type="entry name" value="Aldolase_II"/>
    <property type="match status" value="1"/>
</dbReference>
<keyword evidence="2 4" id="KW-0456">Lyase</keyword>
<dbReference type="Proteomes" id="UP001629249">
    <property type="component" value="Unassembled WGS sequence"/>
</dbReference>
<dbReference type="NCBIfam" id="NF005984">
    <property type="entry name" value="PRK08087.1"/>
    <property type="match status" value="1"/>
</dbReference>
<dbReference type="EMBL" id="JAQQFN010000009">
    <property type="protein sequence ID" value="MFL9884119.1"/>
    <property type="molecule type" value="Genomic_DNA"/>
</dbReference>
<comment type="caution">
    <text evidence="4">The sequence shown here is derived from an EMBL/GenBank/DDBJ whole genome shotgun (WGS) entry which is preliminary data.</text>
</comment>
<evidence type="ECO:0000256" key="2">
    <source>
        <dbReference type="ARBA" id="ARBA00023239"/>
    </source>
</evidence>